<feature type="signal peptide" evidence="1">
    <location>
        <begin position="1"/>
        <end position="20"/>
    </location>
</feature>
<keyword evidence="1" id="KW-0732">Signal</keyword>
<dbReference type="SUPFAM" id="SSF159594">
    <property type="entry name" value="XCC0632-like"/>
    <property type="match status" value="1"/>
</dbReference>
<dbReference type="InterPro" id="IPR005586">
    <property type="entry name" value="ABC_trans_aux"/>
</dbReference>
<name>A0A7Z0BTW1_9SPHN</name>
<evidence type="ECO:0000313" key="4">
    <source>
        <dbReference type="Proteomes" id="UP000522081"/>
    </source>
</evidence>
<dbReference type="PROSITE" id="PS51257">
    <property type="entry name" value="PROKAR_LIPOPROTEIN"/>
    <property type="match status" value="1"/>
</dbReference>
<dbReference type="Pfam" id="PF03886">
    <property type="entry name" value="ABC_trans_aux"/>
    <property type="match status" value="1"/>
</dbReference>
<dbReference type="RefSeq" id="WP_179408284.1">
    <property type="nucleotide sequence ID" value="NZ_BMGF01000005.1"/>
</dbReference>
<evidence type="ECO:0000259" key="2">
    <source>
        <dbReference type="Pfam" id="PF03886"/>
    </source>
</evidence>
<protein>
    <submittedName>
        <fullName evidence="3">Cholesterol transport system auxiliary component</fullName>
    </submittedName>
</protein>
<dbReference type="AlphaFoldDB" id="A0A7Z0BTW1"/>
<accession>A0A7Z0BTW1</accession>
<feature type="domain" description="ABC-type transport auxiliary lipoprotein component" evidence="2">
    <location>
        <begin position="46"/>
        <end position="193"/>
    </location>
</feature>
<proteinExistence type="predicted"/>
<evidence type="ECO:0000256" key="1">
    <source>
        <dbReference type="SAM" id="SignalP"/>
    </source>
</evidence>
<dbReference type="Gene3D" id="3.40.50.10610">
    <property type="entry name" value="ABC-type transport auxiliary lipoprotein component"/>
    <property type="match status" value="1"/>
</dbReference>
<sequence length="198" mass="20935">MTARLSKPLAALAAASALLAGCVSFGPEVPEQLIGLTPEMTATAGEMARADAGPSFVVLDPDVGQKLDVLRVPVQIDPSSIAYVQDATWVERPARQFRSLLAETIRAKTGRLVIEGDDLEVTGDLFVSGRLLDMGYDVGSQSVVVRYDAVLEGRDGAVRSRRFESRVPGVSATAVSVAPALNRAANDVAQQVADWLVS</sequence>
<dbReference type="EMBL" id="JACBZF010000005">
    <property type="protein sequence ID" value="NYH96441.1"/>
    <property type="molecule type" value="Genomic_DNA"/>
</dbReference>
<feature type="chain" id="PRO_5030520496" evidence="1">
    <location>
        <begin position="21"/>
        <end position="198"/>
    </location>
</feature>
<organism evidence="3 4">
    <name type="scientific">Novosphingobium marinum</name>
    <dbReference type="NCBI Taxonomy" id="1514948"/>
    <lineage>
        <taxon>Bacteria</taxon>
        <taxon>Pseudomonadati</taxon>
        <taxon>Pseudomonadota</taxon>
        <taxon>Alphaproteobacteria</taxon>
        <taxon>Sphingomonadales</taxon>
        <taxon>Sphingomonadaceae</taxon>
        <taxon>Novosphingobium</taxon>
    </lineage>
</organism>
<gene>
    <name evidence="3" type="ORF">FHS75_002780</name>
</gene>
<reference evidence="3 4" key="1">
    <citation type="submission" date="2020-07" db="EMBL/GenBank/DDBJ databases">
        <title>Genomic Encyclopedia of Type Strains, Phase IV (KMG-IV): sequencing the most valuable type-strain genomes for metagenomic binning, comparative biology and taxonomic classification.</title>
        <authorList>
            <person name="Goeker M."/>
        </authorList>
    </citation>
    <scope>NUCLEOTIDE SEQUENCE [LARGE SCALE GENOMIC DNA]</scope>
    <source>
        <strain evidence="3 4">DSM 29043</strain>
    </source>
</reference>
<evidence type="ECO:0000313" key="3">
    <source>
        <dbReference type="EMBL" id="NYH96441.1"/>
    </source>
</evidence>
<keyword evidence="4" id="KW-1185">Reference proteome</keyword>
<comment type="caution">
    <text evidence="3">The sequence shown here is derived from an EMBL/GenBank/DDBJ whole genome shotgun (WGS) entry which is preliminary data.</text>
</comment>
<dbReference type="Proteomes" id="UP000522081">
    <property type="component" value="Unassembled WGS sequence"/>
</dbReference>